<dbReference type="Pfam" id="PF10441">
    <property type="entry name" value="Urb2"/>
    <property type="match status" value="1"/>
</dbReference>
<sequence>MPLLAEPRSSSQEALLRLEQGSDSPTTQLHEAAQILGVNLALCESHPETHKDTKAHGTAAPKEEWVLRWLLKKLRNGKNFRVDPESYLLLRQLIDRISPKNLATILKDQKFLSVLCDTVSDLEADISLTVGDGDGVSIPSAASDSSQTLVGSPPVENRVSHGTKRKRSGDDGQDAMDIDEQPQNPASCFLAYIRVLDCLYGVVMLTHQTLDMDENAHSHLKLALRGDPEIVAGLLGKAFQVSAVAIAQFAQAGKTTDLQHLVFVLPCMLELWDFRSYRQDDTENKASNDCFAQSCFAYALRVQLCLRSIKLDTDERAHLLHAIERTIAVHVLLPARAAFFARGGSGIDYSKEDPDWTSVKPVTDTFRSIIREPSVAHNSSSSQSVYPAWKSIELLPELFDNAVRAVPRDDFRRQTSEAPWLETLFVAVAELAFSTAKEDEPEAYSARFVSVLEELLRVALCRNVGLSLHTILTHAGYTGLLHEGLEHVQWNVTALIISLGVDVFLPNSGLRDSRKLLDALLEKVMLQWHTGDTAKNDYDIVKNEVIIPLLRGFASARDLPAFMEVWHGQLVILEEARRQDSNLPFFSVWEDDDLCNVFSDLMKTSLTRSSVATQMQNAAKEIRASDDKVSESPESYAKFVITEASFRGESLVFTDSATILSSFLETLTTTLSSKQTLHWRWRLWRFLRNALQNSLQLQLTENTLVEAFGSLGNVALKTIQRNHRHLKKTTLAALESWEAYRFILVVIKAKPSKEQLQTFTTASEKITDFIVSVSPDDAEKSMEKPWDGRVETLNSPANLALAYILANLRAPDIWKQVESDTRSRMFEHLLSLAAAQYRSSSLPLEAVSDDARFLQAWASMVCHEYLLSVQVIVPDLALLLNKSIENESPHRRLYVESLQRIPASSITRGLRTVLLDRLHHVILQQDSSPEVTVGLLTMMAKLAALPKCDAAVTGDWEPIWTAARAITLAGTDLDLQIMKSFRSLYRAIIAKLLVLSEDDRVESFKKLFARVSKQASKLRQIDRNSMACFLLRLSLSELWVHRSKLHKAYSADDLDSCRQRVFGLVLAEMKSVKDQCRKQKLEETITLIKTIDALEDFEDMALNNIEVEKFLNKIEHYMEMSIDSGPSRLIRRRLLATKGPEKSITDPVLQCAETLTLQSLYAEDQQLFIRATIERFRAMPAEMIGQAIRDIRRLGLVGQDSGYRLLVIYLAIITLPPAEDKENAVARELSLLCTALAETIMHSVAIDQFCFATECVTLLLRVHARSLTQSNIDFLLASIAASASKAGPRIFPKYAPTIFTRLCRLLGTILGLQRIKIGGRYHMVNTAMFRLLGCLFARSRKRSRSARVQASFSQPFWLAPLGVSHATHYTRLLTTLCDPTLSAVLRPQPGASREALIDETKKAKSIAGQYLKYVVMEYAQCSLRGALLPDVKAALMPGLYAVLDVMSKETLRSLNSGLDASSRAVFKSLYDDYVKFGKWNQA</sequence>
<comment type="caution">
    <text evidence="3">The sequence shown here is derived from an EMBL/GenBank/DDBJ whole genome shotgun (WGS) entry which is preliminary data.</text>
</comment>
<dbReference type="GO" id="GO:0042254">
    <property type="term" value="P:ribosome biogenesis"/>
    <property type="evidence" value="ECO:0007669"/>
    <property type="project" value="TreeGrafter"/>
</dbReference>
<dbReference type="InterPro" id="IPR018849">
    <property type="entry name" value="Urb2/Npa2_C"/>
</dbReference>
<dbReference type="PANTHER" id="PTHR15682:SF2">
    <property type="entry name" value="UNHEALTHY RIBOSOME BIOGENESIS PROTEIN 2 HOMOLOG"/>
    <property type="match status" value="1"/>
</dbReference>
<name>A0AAD6DE42_9EURO</name>
<accession>A0AAD6DE42</accession>
<feature type="region of interest" description="Disordered" evidence="1">
    <location>
        <begin position="141"/>
        <end position="179"/>
    </location>
</feature>
<dbReference type="PANTHER" id="PTHR15682">
    <property type="entry name" value="UNHEALTHY RIBOSOME BIOGENESIS PROTEIN 2 HOMOLOG"/>
    <property type="match status" value="1"/>
</dbReference>
<evidence type="ECO:0000259" key="2">
    <source>
        <dbReference type="Pfam" id="PF10441"/>
    </source>
</evidence>
<feature type="compositionally biased region" description="Polar residues" evidence="1">
    <location>
        <begin position="141"/>
        <end position="150"/>
    </location>
</feature>
<proteinExistence type="predicted"/>
<reference evidence="3 4" key="1">
    <citation type="journal article" date="2023" name="IMA Fungus">
        <title>Comparative genomic study of the Penicillium genus elucidates a diverse pangenome and 15 lateral gene transfer events.</title>
        <authorList>
            <person name="Petersen C."/>
            <person name="Sorensen T."/>
            <person name="Nielsen M.R."/>
            <person name="Sondergaard T.E."/>
            <person name="Sorensen J.L."/>
            <person name="Fitzpatrick D.A."/>
            <person name="Frisvad J.C."/>
            <person name="Nielsen K.L."/>
        </authorList>
    </citation>
    <scope>NUCLEOTIDE SEQUENCE [LARGE SCALE GENOMIC DNA]</scope>
    <source>
        <strain evidence="3 4">IBT 29057</strain>
    </source>
</reference>
<gene>
    <name evidence="3" type="ORF">N7450_008988</name>
</gene>
<evidence type="ECO:0000256" key="1">
    <source>
        <dbReference type="SAM" id="MobiDB-lite"/>
    </source>
</evidence>
<dbReference type="GO" id="GO:0005730">
    <property type="term" value="C:nucleolus"/>
    <property type="evidence" value="ECO:0007669"/>
    <property type="project" value="TreeGrafter"/>
</dbReference>
<evidence type="ECO:0000313" key="3">
    <source>
        <dbReference type="EMBL" id="KAJ5575089.1"/>
    </source>
</evidence>
<feature type="domain" description="Nucleolar 27S pre-rRNA processing Urb2/Npa2 C-terminal" evidence="2">
    <location>
        <begin position="1252"/>
        <end position="1481"/>
    </location>
</feature>
<evidence type="ECO:0000313" key="4">
    <source>
        <dbReference type="Proteomes" id="UP001216150"/>
    </source>
</evidence>
<keyword evidence="4" id="KW-1185">Reference proteome</keyword>
<dbReference type="InterPro" id="IPR052609">
    <property type="entry name" value="Ribosome_Biogenesis_Reg"/>
</dbReference>
<organism evidence="3 4">
    <name type="scientific">Penicillium hetheringtonii</name>
    <dbReference type="NCBI Taxonomy" id="911720"/>
    <lineage>
        <taxon>Eukaryota</taxon>
        <taxon>Fungi</taxon>
        <taxon>Dikarya</taxon>
        <taxon>Ascomycota</taxon>
        <taxon>Pezizomycotina</taxon>
        <taxon>Eurotiomycetes</taxon>
        <taxon>Eurotiomycetidae</taxon>
        <taxon>Eurotiales</taxon>
        <taxon>Aspergillaceae</taxon>
        <taxon>Penicillium</taxon>
    </lineage>
</organism>
<dbReference type="Proteomes" id="UP001216150">
    <property type="component" value="Unassembled WGS sequence"/>
</dbReference>
<protein>
    <recommendedName>
        <fullName evidence="2">Nucleolar 27S pre-rRNA processing Urb2/Npa2 C-terminal domain-containing protein</fullName>
    </recommendedName>
</protein>
<dbReference type="EMBL" id="JAQJAC010000008">
    <property type="protein sequence ID" value="KAJ5575089.1"/>
    <property type="molecule type" value="Genomic_DNA"/>
</dbReference>